<dbReference type="InterPro" id="IPR000594">
    <property type="entry name" value="ThiF_NAD_FAD-bd"/>
</dbReference>
<protein>
    <recommendedName>
        <fullName evidence="9">Molybdopterin-synthase adenylyltransferase</fullName>
        <ecNumber evidence="8">2.7.7.80</ecNumber>
    </recommendedName>
    <alternativeName>
        <fullName evidence="12">MoaD protein adenylase</fullName>
    </alternativeName>
    <alternativeName>
        <fullName evidence="10">Molybdopterin-converting factor subunit 1 adenylase</fullName>
    </alternativeName>
    <alternativeName>
        <fullName evidence="11">Sulfur carrier protein MoaD adenylyltransferase</fullName>
    </alternativeName>
</protein>
<evidence type="ECO:0000256" key="5">
    <source>
        <dbReference type="ARBA" id="ARBA00052218"/>
    </source>
</evidence>
<dbReference type="CDD" id="cd00757">
    <property type="entry name" value="ThiF_MoeB_HesA_family"/>
    <property type="match status" value="1"/>
</dbReference>
<comment type="similarity">
    <text evidence="1">Belongs to the HesA/MoeB/ThiF family.</text>
</comment>
<proteinExistence type="inferred from homology"/>
<dbReference type="Proteomes" id="UP000641454">
    <property type="component" value="Unassembled WGS sequence"/>
</dbReference>
<accession>A0A923SF72</accession>
<dbReference type="RefSeq" id="WP_187017956.1">
    <property type="nucleotide sequence ID" value="NZ_JACRUK010000013.1"/>
</dbReference>
<dbReference type="EMBL" id="JACRUL010000013">
    <property type="protein sequence ID" value="MBC5844286.1"/>
    <property type="molecule type" value="Genomic_DNA"/>
</dbReference>
<dbReference type="PROSITE" id="PS50206">
    <property type="entry name" value="RHODANESE_3"/>
    <property type="match status" value="1"/>
</dbReference>
<dbReference type="PANTHER" id="PTHR10953:SF102">
    <property type="entry name" value="ADENYLYLTRANSFERASE AND SULFURTRANSFERASE MOCS3"/>
    <property type="match status" value="1"/>
</dbReference>
<dbReference type="GO" id="GO:0005524">
    <property type="term" value="F:ATP binding"/>
    <property type="evidence" value="ECO:0007669"/>
    <property type="project" value="UniProtKB-KW"/>
</dbReference>
<gene>
    <name evidence="14" type="ORF">H8R25_07535</name>
</gene>
<keyword evidence="3" id="KW-0547">Nucleotide-binding</keyword>
<evidence type="ECO:0000256" key="2">
    <source>
        <dbReference type="ARBA" id="ARBA00022679"/>
    </source>
</evidence>
<dbReference type="EC" id="2.7.7.80" evidence="8"/>
<sequence>MKNSTRYTRQIALPEIGALGQQKLQNARVLVIGAGGLGCPVLQNLAAAGVGCIGIVDGDIVEETNLHRQLLYTLKDCGKSKAITAANVIKELNPNVEVKVFPEFFNTQNAFEIVSNYQIIVDCTDTISARYLINDVSLVKKVPVVYASIYKFEGQVSVFNYKNGPSYRCLFPQKEGLNAVPNCVSSGVLGVLPNTLGALQATEVLKIILEIGSVLSGKLLLYDALQYQTQIIDFSKNPREIENGLKNGFLIRNQDSDKVGATLTQETFLEKCRQDHCVVIDIREAYEEPKFNELNVVNVPLADLENYCGTLDKSQEIVLFCQSGQRSELALAYLKKEGFTKLSHLEKGIESIKIHLETK</sequence>
<evidence type="ECO:0000259" key="13">
    <source>
        <dbReference type="PROSITE" id="PS50206"/>
    </source>
</evidence>
<dbReference type="InterPro" id="IPR035985">
    <property type="entry name" value="Ubiquitin-activating_enz"/>
</dbReference>
<dbReference type="InterPro" id="IPR036873">
    <property type="entry name" value="Rhodanese-like_dom_sf"/>
</dbReference>
<dbReference type="Pfam" id="PF00581">
    <property type="entry name" value="Rhodanese"/>
    <property type="match status" value="1"/>
</dbReference>
<comment type="function">
    <text evidence="6">Catalyzes the adenylation by ATP of the carboxyl group of the C-terminal glycine of sulfur carrier protein MoaD.</text>
</comment>
<dbReference type="AlphaFoldDB" id="A0A923SF72"/>
<dbReference type="CDD" id="cd00158">
    <property type="entry name" value="RHOD"/>
    <property type="match status" value="1"/>
</dbReference>
<dbReference type="GO" id="GO:0061605">
    <property type="term" value="F:molybdopterin-synthase adenylyltransferase activity"/>
    <property type="evidence" value="ECO:0007669"/>
    <property type="project" value="UniProtKB-EC"/>
</dbReference>
<dbReference type="SUPFAM" id="SSF69572">
    <property type="entry name" value="Activating enzymes of the ubiquitin-like proteins"/>
    <property type="match status" value="1"/>
</dbReference>
<dbReference type="GO" id="GO:0008641">
    <property type="term" value="F:ubiquitin-like modifier activating enzyme activity"/>
    <property type="evidence" value="ECO:0007669"/>
    <property type="project" value="InterPro"/>
</dbReference>
<keyword evidence="2" id="KW-0808">Transferase</keyword>
<dbReference type="GO" id="GO:0004792">
    <property type="term" value="F:thiosulfate-cyanide sulfurtransferase activity"/>
    <property type="evidence" value="ECO:0007669"/>
    <property type="project" value="TreeGrafter"/>
</dbReference>
<dbReference type="SMART" id="SM00450">
    <property type="entry name" value="RHOD"/>
    <property type="match status" value="1"/>
</dbReference>
<evidence type="ECO:0000256" key="12">
    <source>
        <dbReference type="ARBA" id="ARBA00078531"/>
    </source>
</evidence>
<dbReference type="PANTHER" id="PTHR10953">
    <property type="entry name" value="UBIQUITIN-ACTIVATING ENZYME E1"/>
    <property type="match status" value="1"/>
</dbReference>
<comment type="subunit">
    <text evidence="7">Homodimer. Forms a stable heterotetrameric complex of 2 MoeB and 2 MoaD during adenylation of MoaD.</text>
</comment>
<feature type="domain" description="Rhodanese" evidence="13">
    <location>
        <begin position="273"/>
        <end position="357"/>
    </location>
</feature>
<keyword evidence="15" id="KW-1185">Reference proteome</keyword>
<reference evidence="14 15" key="1">
    <citation type="submission" date="2020-08" db="EMBL/GenBank/DDBJ databases">
        <title>Description of novel Flavobacterium F-392 isolate.</title>
        <authorList>
            <person name="Saticioglu I.B."/>
            <person name="Duman M."/>
            <person name="Altun S."/>
        </authorList>
    </citation>
    <scope>NUCLEOTIDE SEQUENCE [LARGE SCALE GENOMIC DNA]</scope>
    <source>
        <strain evidence="14 15">F-392</strain>
    </source>
</reference>
<dbReference type="GO" id="GO:0008146">
    <property type="term" value="F:sulfotransferase activity"/>
    <property type="evidence" value="ECO:0007669"/>
    <property type="project" value="TreeGrafter"/>
</dbReference>
<evidence type="ECO:0000256" key="11">
    <source>
        <dbReference type="ARBA" id="ARBA00075328"/>
    </source>
</evidence>
<evidence type="ECO:0000256" key="3">
    <source>
        <dbReference type="ARBA" id="ARBA00022741"/>
    </source>
</evidence>
<dbReference type="InterPro" id="IPR045886">
    <property type="entry name" value="ThiF/MoeB/HesA"/>
</dbReference>
<dbReference type="GO" id="GO:0005829">
    <property type="term" value="C:cytosol"/>
    <property type="evidence" value="ECO:0007669"/>
    <property type="project" value="TreeGrafter"/>
</dbReference>
<dbReference type="Gene3D" id="3.40.50.720">
    <property type="entry name" value="NAD(P)-binding Rossmann-like Domain"/>
    <property type="match status" value="1"/>
</dbReference>
<evidence type="ECO:0000256" key="10">
    <source>
        <dbReference type="ARBA" id="ARBA00075110"/>
    </source>
</evidence>
<keyword evidence="4" id="KW-0067">ATP-binding</keyword>
<evidence type="ECO:0000256" key="4">
    <source>
        <dbReference type="ARBA" id="ARBA00022840"/>
    </source>
</evidence>
<dbReference type="FunFam" id="3.40.50.720:FF:000033">
    <property type="entry name" value="Adenylyltransferase and sulfurtransferase MOCS3"/>
    <property type="match status" value="1"/>
</dbReference>
<dbReference type="Gene3D" id="3.40.250.10">
    <property type="entry name" value="Rhodanese-like domain"/>
    <property type="match status" value="1"/>
</dbReference>
<dbReference type="InterPro" id="IPR001763">
    <property type="entry name" value="Rhodanese-like_dom"/>
</dbReference>
<name>A0A923SF72_9FLAO</name>
<evidence type="ECO:0000256" key="6">
    <source>
        <dbReference type="ARBA" id="ARBA00055169"/>
    </source>
</evidence>
<evidence type="ECO:0000256" key="7">
    <source>
        <dbReference type="ARBA" id="ARBA00063809"/>
    </source>
</evidence>
<evidence type="ECO:0000313" key="15">
    <source>
        <dbReference type="Proteomes" id="UP000641454"/>
    </source>
</evidence>
<evidence type="ECO:0000313" key="14">
    <source>
        <dbReference type="EMBL" id="MBC5844286.1"/>
    </source>
</evidence>
<dbReference type="Pfam" id="PF00899">
    <property type="entry name" value="ThiF"/>
    <property type="match status" value="1"/>
</dbReference>
<comment type="caution">
    <text evidence="14">The sequence shown here is derived from an EMBL/GenBank/DDBJ whole genome shotgun (WGS) entry which is preliminary data.</text>
</comment>
<evidence type="ECO:0000256" key="1">
    <source>
        <dbReference type="ARBA" id="ARBA00009919"/>
    </source>
</evidence>
<organism evidence="14 15">
    <name type="scientific">Flavobacterium muglaense</name>
    <dbReference type="NCBI Taxonomy" id="2764716"/>
    <lineage>
        <taxon>Bacteria</taxon>
        <taxon>Pseudomonadati</taxon>
        <taxon>Bacteroidota</taxon>
        <taxon>Flavobacteriia</taxon>
        <taxon>Flavobacteriales</taxon>
        <taxon>Flavobacteriaceae</taxon>
        <taxon>Flavobacterium</taxon>
    </lineage>
</organism>
<comment type="catalytic activity">
    <reaction evidence="5">
        <text>[molybdopterin-synthase sulfur-carrier protein]-C-terminal Gly-Gly + ATP + H(+) = [molybdopterin-synthase sulfur-carrier protein]-C-terminal Gly-Gly-AMP + diphosphate</text>
        <dbReference type="Rhea" id="RHEA:43616"/>
        <dbReference type="Rhea" id="RHEA-COMP:12159"/>
        <dbReference type="Rhea" id="RHEA-COMP:12202"/>
        <dbReference type="ChEBI" id="CHEBI:15378"/>
        <dbReference type="ChEBI" id="CHEBI:30616"/>
        <dbReference type="ChEBI" id="CHEBI:33019"/>
        <dbReference type="ChEBI" id="CHEBI:90618"/>
        <dbReference type="ChEBI" id="CHEBI:90778"/>
        <dbReference type="EC" id="2.7.7.80"/>
    </reaction>
</comment>
<evidence type="ECO:0000256" key="9">
    <source>
        <dbReference type="ARBA" id="ARBA00073635"/>
    </source>
</evidence>
<evidence type="ECO:0000256" key="8">
    <source>
        <dbReference type="ARBA" id="ARBA00066884"/>
    </source>
</evidence>